<proteinExistence type="predicted"/>
<evidence type="ECO:0000313" key="1">
    <source>
        <dbReference type="EMBL" id="MCH5600250.1"/>
    </source>
</evidence>
<name>A0ABS9SPF5_9BACT</name>
<dbReference type="EMBL" id="JAKWBL010000004">
    <property type="protein sequence ID" value="MCH5600250.1"/>
    <property type="molecule type" value="Genomic_DNA"/>
</dbReference>
<gene>
    <name evidence="1" type="ORF">MKP09_21165</name>
</gene>
<evidence type="ECO:0000313" key="2">
    <source>
        <dbReference type="Proteomes" id="UP001202248"/>
    </source>
</evidence>
<dbReference type="Proteomes" id="UP001202248">
    <property type="component" value="Unassembled WGS sequence"/>
</dbReference>
<sequence>MSLLDYGWSPAFSTNDNRIAYAFQLNPLQKQDKLYAESYKGNSIKIFNKSTQKIEEVAKPLGNYLLDPFFIDSLNLVYKAGDKVNGPYGAAISLSEVNLTNKKIS</sequence>
<keyword evidence="2" id="KW-1185">Reference proteome</keyword>
<reference evidence="1 2" key="1">
    <citation type="submission" date="2022-02" db="EMBL/GenBank/DDBJ databases">
        <authorList>
            <person name="Min J."/>
        </authorList>
    </citation>
    <scope>NUCLEOTIDE SEQUENCE [LARGE SCALE GENOMIC DNA]</scope>
    <source>
        <strain evidence="1 2">GR10-1</strain>
    </source>
</reference>
<comment type="caution">
    <text evidence="1">The sequence shown here is derived from an EMBL/GenBank/DDBJ whole genome shotgun (WGS) entry which is preliminary data.</text>
</comment>
<protein>
    <submittedName>
        <fullName evidence="1">Uncharacterized protein</fullName>
    </submittedName>
</protein>
<organism evidence="1 2">
    <name type="scientific">Niabella ginsengisoli</name>
    <dbReference type="NCBI Taxonomy" id="522298"/>
    <lineage>
        <taxon>Bacteria</taxon>
        <taxon>Pseudomonadati</taxon>
        <taxon>Bacteroidota</taxon>
        <taxon>Chitinophagia</taxon>
        <taxon>Chitinophagales</taxon>
        <taxon>Chitinophagaceae</taxon>
        <taxon>Niabella</taxon>
    </lineage>
</organism>
<accession>A0ABS9SPF5</accession>
<dbReference type="RefSeq" id="WP_240832256.1">
    <property type="nucleotide sequence ID" value="NZ_JAKWBL010000004.1"/>
</dbReference>